<evidence type="ECO:0000256" key="1">
    <source>
        <dbReference type="SAM" id="MobiDB-lite"/>
    </source>
</evidence>
<evidence type="ECO:0000313" key="3">
    <source>
        <dbReference type="Proteomes" id="UP001499990"/>
    </source>
</evidence>
<reference evidence="3" key="1">
    <citation type="journal article" date="2019" name="Int. J. Syst. Evol. Microbiol.">
        <title>The Global Catalogue of Microorganisms (GCM) 10K type strain sequencing project: providing services to taxonomists for standard genome sequencing and annotation.</title>
        <authorList>
            <consortium name="The Broad Institute Genomics Platform"/>
            <consortium name="The Broad Institute Genome Sequencing Center for Infectious Disease"/>
            <person name="Wu L."/>
            <person name="Ma J."/>
        </authorList>
    </citation>
    <scope>NUCLEOTIDE SEQUENCE [LARGE SCALE GENOMIC DNA]</scope>
    <source>
        <strain evidence="3">JCM 9651</strain>
    </source>
</reference>
<accession>A0ABP6SHH7</accession>
<feature type="region of interest" description="Disordered" evidence="1">
    <location>
        <begin position="58"/>
        <end position="79"/>
    </location>
</feature>
<evidence type="ECO:0000313" key="2">
    <source>
        <dbReference type="EMBL" id="GAA3376740.1"/>
    </source>
</evidence>
<gene>
    <name evidence="2" type="ORF">GCM10020367_49610</name>
</gene>
<protein>
    <recommendedName>
        <fullName evidence="4">Secreted protein</fullName>
    </recommendedName>
</protein>
<dbReference type="Proteomes" id="UP001499990">
    <property type="component" value="Unassembled WGS sequence"/>
</dbReference>
<name>A0ABP6SHH7_9ACTN</name>
<keyword evidence="3" id="KW-1185">Reference proteome</keyword>
<proteinExistence type="predicted"/>
<evidence type="ECO:0008006" key="4">
    <source>
        <dbReference type="Google" id="ProtNLM"/>
    </source>
</evidence>
<sequence length="79" mass="8161">MCSMASWRLESAFALTPTATAMSTSGAATVSADCGTSGQLGSEVAHSAHHALGRHLVQSRTPNGVHEPFSQAVHEVDGR</sequence>
<comment type="caution">
    <text evidence="2">The sequence shown here is derived from an EMBL/GenBank/DDBJ whole genome shotgun (WGS) entry which is preliminary data.</text>
</comment>
<dbReference type="EMBL" id="BAAAYL010000001">
    <property type="protein sequence ID" value="GAA3376740.1"/>
    <property type="molecule type" value="Genomic_DNA"/>
</dbReference>
<organism evidence="2 3">
    <name type="scientific">Streptomyces sannanensis</name>
    <dbReference type="NCBI Taxonomy" id="285536"/>
    <lineage>
        <taxon>Bacteria</taxon>
        <taxon>Bacillati</taxon>
        <taxon>Actinomycetota</taxon>
        <taxon>Actinomycetes</taxon>
        <taxon>Kitasatosporales</taxon>
        <taxon>Streptomycetaceae</taxon>
        <taxon>Streptomyces</taxon>
    </lineage>
</organism>